<reference evidence="2 3" key="1">
    <citation type="submission" date="2019-01" db="EMBL/GenBank/DDBJ databases">
        <authorList>
            <person name="Sayadi A."/>
        </authorList>
    </citation>
    <scope>NUCLEOTIDE SEQUENCE [LARGE SCALE GENOMIC DNA]</scope>
</reference>
<accession>A0A653CGZ1</accession>
<evidence type="ECO:0000256" key="1">
    <source>
        <dbReference type="SAM" id="Phobius"/>
    </source>
</evidence>
<feature type="transmembrane region" description="Helical" evidence="1">
    <location>
        <begin position="20"/>
        <end position="42"/>
    </location>
</feature>
<evidence type="ECO:0000313" key="2">
    <source>
        <dbReference type="EMBL" id="VEN47147.1"/>
    </source>
</evidence>
<dbReference type="Proteomes" id="UP000410492">
    <property type="component" value="Unassembled WGS sequence"/>
</dbReference>
<proteinExistence type="predicted"/>
<sequence length="262" mass="28893">MCCAVCCAPPSRQQTAVRHLFLLCLGLPMQSTSGLAIFIFVFPRAFSATGFAFWIANIAVQCCGAVISMNLNSKSNERRGIGVGRPHKSYSKRHQRRLVNNDTARDLQILSCTNNVDDENLNFCITPNHDCNTVKGDTILPAYPNKSCNPAILSASPNESYNTDISEGDNLPINIEESVEHTKSMIENMEHAASNVSFKDELRLWAVSHNIPQNAVTDLLGILRSHTTHLLPKDCRTLLKTPRAIDILPLGNGSYCHFGLKV</sequence>
<dbReference type="OrthoDB" id="6629909at2759"/>
<evidence type="ECO:0000313" key="3">
    <source>
        <dbReference type="Proteomes" id="UP000410492"/>
    </source>
</evidence>
<name>A0A653CGZ1_CALMS</name>
<protein>
    <submittedName>
        <fullName evidence="2">Uncharacterized protein</fullName>
    </submittedName>
</protein>
<keyword evidence="1" id="KW-0472">Membrane</keyword>
<organism evidence="2 3">
    <name type="scientific">Callosobruchus maculatus</name>
    <name type="common">Southern cowpea weevil</name>
    <name type="synonym">Pulse bruchid</name>
    <dbReference type="NCBI Taxonomy" id="64391"/>
    <lineage>
        <taxon>Eukaryota</taxon>
        <taxon>Metazoa</taxon>
        <taxon>Ecdysozoa</taxon>
        <taxon>Arthropoda</taxon>
        <taxon>Hexapoda</taxon>
        <taxon>Insecta</taxon>
        <taxon>Pterygota</taxon>
        <taxon>Neoptera</taxon>
        <taxon>Endopterygota</taxon>
        <taxon>Coleoptera</taxon>
        <taxon>Polyphaga</taxon>
        <taxon>Cucujiformia</taxon>
        <taxon>Chrysomeloidea</taxon>
        <taxon>Chrysomelidae</taxon>
        <taxon>Bruchinae</taxon>
        <taxon>Bruchini</taxon>
        <taxon>Callosobruchus</taxon>
    </lineage>
</organism>
<keyword evidence="1" id="KW-0812">Transmembrane</keyword>
<keyword evidence="1" id="KW-1133">Transmembrane helix</keyword>
<keyword evidence="3" id="KW-1185">Reference proteome</keyword>
<dbReference type="EMBL" id="CAACVG010007805">
    <property type="protein sequence ID" value="VEN47147.1"/>
    <property type="molecule type" value="Genomic_DNA"/>
</dbReference>
<feature type="transmembrane region" description="Helical" evidence="1">
    <location>
        <begin position="48"/>
        <end position="71"/>
    </location>
</feature>
<gene>
    <name evidence="2" type="ORF">CALMAC_LOCUS9006</name>
</gene>
<dbReference type="AlphaFoldDB" id="A0A653CGZ1"/>